<dbReference type="Proteomes" id="UP001143910">
    <property type="component" value="Unassembled WGS sequence"/>
</dbReference>
<evidence type="ECO:0000313" key="2">
    <source>
        <dbReference type="Proteomes" id="UP001143910"/>
    </source>
</evidence>
<sequence length="846" mass="93615">MSNQGTQVGSLDLAARAIDLTTALLKATTSSGSLLKGAWEIGQWLGREKLNQYELLDCMEKANGLVIANKNGQQFFDEVIRGLQDAHVGPLFLQQSGSLGRLMAGDPQLSWVVSTVACLFQCHRDDRIVTEMLTSFIVESNRQNPSNGPHSTMDSAFYNPEQTRLRAVVRKIVSSVWYNVVNVGCDTIPLPQELLDLCPRGHYLEPSDFGIVTNIIHAHCPSKAILRTDHLLHDVLIWLLLHYDGTIIVNAGGQIVYKTALGNPDRELEVRVASLCPGDGPCGLVGKESYEILRHISGKFEGFFSGCSFSQFTDLPPQPGIRQKLYDIPRPYPSDSPIWNKGLQILIKSSAQFLMRWLLGVPLSPQDGFSSPGFTANPWREAAVDDVTVSHILKKIPDMVNLQWGNKPASQIAFNDQFHAKSGSSGFMDENRAWDSEHSLNVVLECFPVLANLMTKVSVECLCMDCSRQIDQRRPNMKANKLRLGCLKRTALEETFLLLAHGIADGFGVSDTSAVLHTRPIVEGITTILLELASESKVCWDTWFATASCVYLGCPFQMPVSHEHLAFGGTAFAAIQYGNLAAQAPWLDLTREISVRGCFALVGSKGRLGVITRRDDRSSQFRSVEENFAIIETENTEDMTVFGSRYKKEASLVDHSLKLIDDEESVESDVILCQMDDRFYRLLLRIKTNTHWRIVDPSDAFSAAIRMLPFTACQHNSQPPDLSPVPAKIYTMDDVLGRWPDTIQSMATSKNPSEASHGATIHMTHILDTQLKKNVALSLSVCSTAVPVYPEHVCITCAVIFARNAERKPLRDEGGNTASRYIINLATCLADPDIAANRHLIDGTNK</sequence>
<proteinExistence type="predicted"/>
<gene>
    <name evidence="1" type="ORF">NQ176_g9628</name>
</gene>
<name>A0ACC1MML9_9HYPO</name>
<evidence type="ECO:0000313" key="1">
    <source>
        <dbReference type="EMBL" id="KAJ2967511.1"/>
    </source>
</evidence>
<protein>
    <submittedName>
        <fullName evidence="1">Uncharacterized protein</fullName>
    </submittedName>
</protein>
<reference evidence="1" key="1">
    <citation type="submission" date="2022-08" db="EMBL/GenBank/DDBJ databases">
        <title>Genome Sequence of Lecanicillium fungicola.</title>
        <authorList>
            <person name="Buettner E."/>
        </authorList>
    </citation>
    <scope>NUCLEOTIDE SEQUENCE</scope>
    <source>
        <strain evidence="1">Babe33</strain>
    </source>
</reference>
<accession>A0ACC1MML9</accession>
<dbReference type="EMBL" id="JANJQO010002270">
    <property type="protein sequence ID" value="KAJ2967511.1"/>
    <property type="molecule type" value="Genomic_DNA"/>
</dbReference>
<comment type="caution">
    <text evidence="1">The sequence shown here is derived from an EMBL/GenBank/DDBJ whole genome shotgun (WGS) entry which is preliminary data.</text>
</comment>
<keyword evidence="2" id="KW-1185">Reference proteome</keyword>
<organism evidence="1 2">
    <name type="scientific">Zarea fungicola</name>
    <dbReference type="NCBI Taxonomy" id="93591"/>
    <lineage>
        <taxon>Eukaryota</taxon>
        <taxon>Fungi</taxon>
        <taxon>Dikarya</taxon>
        <taxon>Ascomycota</taxon>
        <taxon>Pezizomycotina</taxon>
        <taxon>Sordariomycetes</taxon>
        <taxon>Hypocreomycetidae</taxon>
        <taxon>Hypocreales</taxon>
        <taxon>Cordycipitaceae</taxon>
        <taxon>Zarea</taxon>
    </lineage>
</organism>